<evidence type="ECO:0000256" key="1">
    <source>
        <dbReference type="ARBA" id="ARBA00004173"/>
    </source>
</evidence>
<keyword evidence="4" id="KW-0496">Mitochondrion</keyword>
<protein>
    <recommendedName>
        <fullName evidence="7">Large ribosomal subunit protein mL54</fullName>
    </recommendedName>
</protein>
<dbReference type="STRING" id="544712.C6HRD2"/>
<evidence type="ECO:0000256" key="5">
    <source>
        <dbReference type="ARBA" id="ARBA00023274"/>
    </source>
</evidence>
<reference evidence="10" key="1">
    <citation type="submission" date="2009-05" db="EMBL/GenBank/DDBJ databases">
        <title>The genome sequence of Ajellomyces capsulatus strain H143.</title>
        <authorList>
            <person name="Champion M."/>
            <person name="Cuomo C.A."/>
            <person name="Ma L.-J."/>
            <person name="Henn M.R."/>
            <person name="Sil A."/>
            <person name="Goldman B."/>
            <person name="Young S.K."/>
            <person name="Kodira C.D."/>
            <person name="Zeng Q."/>
            <person name="Koehrsen M."/>
            <person name="Alvarado L."/>
            <person name="Berlin A.M."/>
            <person name="Borenstein D."/>
            <person name="Chen Z."/>
            <person name="Engels R."/>
            <person name="Freedman E."/>
            <person name="Gellesch M."/>
            <person name="Goldberg J."/>
            <person name="Griggs A."/>
            <person name="Gujja S."/>
            <person name="Heiman D.I."/>
            <person name="Hepburn T.A."/>
            <person name="Howarth C."/>
            <person name="Jen D."/>
            <person name="Larson L."/>
            <person name="Lewis B."/>
            <person name="Mehta T."/>
            <person name="Park D."/>
            <person name="Pearson M."/>
            <person name="Roberts A."/>
            <person name="Saif S."/>
            <person name="Shea T.D."/>
            <person name="Shenoy N."/>
            <person name="Sisk P."/>
            <person name="Stolte C."/>
            <person name="Sykes S."/>
            <person name="Walk T."/>
            <person name="White J."/>
            <person name="Yandava C."/>
            <person name="Klein B."/>
            <person name="McEwen J.G."/>
            <person name="Puccia R."/>
            <person name="Goldman G.H."/>
            <person name="Felipe M.S."/>
            <person name="Nino-Vega G."/>
            <person name="San-Blas G."/>
            <person name="Taylor J.W."/>
            <person name="Mendoza L."/>
            <person name="Galagan J.E."/>
            <person name="Nusbaum C."/>
            <person name="Birren B.W."/>
        </authorList>
    </citation>
    <scope>NUCLEOTIDE SEQUENCE [LARGE SCALE GENOMIC DNA]</scope>
    <source>
        <strain evidence="10">H143</strain>
    </source>
</reference>
<dbReference type="VEuPathDB" id="FungiDB:HCDG_08517"/>
<dbReference type="AlphaFoldDB" id="C6HRD2"/>
<feature type="compositionally biased region" description="Low complexity" evidence="8">
    <location>
        <begin position="89"/>
        <end position="108"/>
    </location>
</feature>
<dbReference type="eggNOG" id="ENOG502SBZ8">
    <property type="taxonomic scope" value="Eukaryota"/>
</dbReference>
<dbReference type="HOGENOM" id="CLU_086132_0_0_1"/>
<dbReference type="GO" id="GO:0005762">
    <property type="term" value="C:mitochondrial large ribosomal subunit"/>
    <property type="evidence" value="ECO:0007669"/>
    <property type="project" value="TreeGrafter"/>
</dbReference>
<comment type="subcellular location">
    <subcellularLocation>
        <location evidence="1">Mitochondrion</location>
    </subcellularLocation>
</comment>
<dbReference type="OMA" id="YPEWLWR"/>
<evidence type="ECO:0000256" key="3">
    <source>
        <dbReference type="ARBA" id="ARBA00022980"/>
    </source>
</evidence>
<proteinExistence type="inferred from homology"/>
<keyword evidence="3" id="KW-0689">Ribosomal protein</keyword>
<keyword evidence="5" id="KW-0687">Ribonucleoprotein</keyword>
<dbReference type="PANTHER" id="PTHR28595">
    <property type="entry name" value="39S RIBOSOMAL PROTEIN L54, MITOCHONDRIAL"/>
    <property type="match status" value="1"/>
</dbReference>
<keyword evidence="2" id="KW-0809">Transit peptide</keyword>
<evidence type="ECO:0000313" key="9">
    <source>
        <dbReference type="EMBL" id="EER37066.1"/>
    </source>
</evidence>
<evidence type="ECO:0000256" key="2">
    <source>
        <dbReference type="ARBA" id="ARBA00022946"/>
    </source>
</evidence>
<sequence>MTGKLASSRATKPMTLDCFSQHSMESDQTHISNWATIAQIISHLPKMLCQRCRTSLLCRLPFRQQGSTSLQASRCSTLVPYRQSLRHYSAPASDNPSSPQSSSTPSIALPSVALPSLSAPVTLTRNEPPRVMSGTPAGTKLKGINYMKNKPEVFALEDHEYPDWLWGLLDEAKERSKADGSAHLSTMNKKQRLRHERKMAALAASQPRKIPLHEQAIDITPADAVPQAQSPEFLETAKSSIDTCSQITKSAREARRKSIKEANFLRGM</sequence>
<evidence type="ECO:0000256" key="8">
    <source>
        <dbReference type="SAM" id="MobiDB-lite"/>
    </source>
</evidence>
<evidence type="ECO:0000256" key="4">
    <source>
        <dbReference type="ARBA" id="ARBA00023128"/>
    </source>
</evidence>
<evidence type="ECO:0000256" key="7">
    <source>
        <dbReference type="ARBA" id="ARBA00035179"/>
    </source>
</evidence>
<gene>
    <name evidence="9" type="ORF">HCDG_08517</name>
</gene>
<dbReference type="InterPro" id="IPR013870">
    <property type="entry name" value="Ribosomal_mL54"/>
</dbReference>
<dbReference type="Pfam" id="PF08561">
    <property type="entry name" value="Ribosomal_L37"/>
    <property type="match status" value="1"/>
</dbReference>
<name>C6HRD2_AJECH</name>
<evidence type="ECO:0000256" key="6">
    <source>
        <dbReference type="ARBA" id="ARBA00033752"/>
    </source>
</evidence>
<accession>C6HRD2</accession>
<dbReference type="GO" id="GO:0003735">
    <property type="term" value="F:structural constituent of ribosome"/>
    <property type="evidence" value="ECO:0007669"/>
    <property type="project" value="TreeGrafter"/>
</dbReference>
<comment type="similarity">
    <text evidence="6">Belongs to the mitochondrion-specific ribosomal protein mL54 family.</text>
</comment>
<feature type="region of interest" description="Disordered" evidence="8">
    <location>
        <begin position="88"/>
        <end position="108"/>
    </location>
</feature>
<dbReference type="EMBL" id="GG692436">
    <property type="protein sequence ID" value="EER37066.1"/>
    <property type="molecule type" value="Genomic_DNA"/>
</dbReference>
<dbReference type="Proteomes" id="UP000002624">
    <property type="component" value="Unassembled WGS sequence"/>
</dbReference>
<dbReference type="PANTHER" id="PTHR28595:SF1">
    <property type="entry name" value="LARGE RIBOSOMAL SUBUNIT PROTEIN ML54"/>
    <property type="match status" value="1"/>
</dbReference>
<organism evidence="9 10">
    <name type="scientific">Ajellomyces capsulatus (strain H143)</name>
    <name type="common">Darling's disease fungus</name>
    <name type="synonym">Histoplasma capsulatum</name>
    <dbReference type="NCBI Taxonomy" id="544712"/>
    <lineage>
        <taxon>Eukaryota</taxon>
        <taxon>Fungi</taxon>
        <taxon>Dikarya</taxon>
        <taxon>Ascomycota</taxon>
        <taxon>Pezizomycotina</taxon>
        <taxon>Eurotiomycetes</taxon>
        <taxon>Eurotiomycetidae</taxon>
        <taxon>Onygenales</taxon>
        <taxon>Ajellomycetaceae</taxon>
        <taxon>Histoplasma</taxon>
    </lineage>
</organism>
<evidence type="ECO:0000313" key="10">
    <source>
        <dbReference type="Proteomes" id="UP000002624"/>
    </source>
</evidence>
<dbReference type="OrthoDB" id="10252718at2759"/>